<keyword evidence="2" id="KW-0732">Signal</keyword>
<proteinExistence type="predicted"/>
<gene>
    <name evidence="4" type="ORF">Cfor_04467</name>
</gene>
<dbReference type="Proteomes" id="UP000502823">
    <property type="component" value="Unassembled WGS sequence"/>
</dbReference>
<dbReference type="InterPro" id="IPR001611">
    <property type="entry name" value="Leu-rich_rpt"/>
</dbReference>
<evidence type="ECO:0000256" key="3">
    <source>
        <dbReference type="ARBA" id="ARBA00022737"/>
    </source>
</evidence>
<keyword evidence="5" id="KW-1185">Reference proteome</keyword>
<dbReference type="InterPro" id="IPR032675">
    <property type="entry name" value="LRR_dom_sf"/>
</dbReference>
<keyword evidence="1" id="KW-0433">Leucine-rich repeat</keyword>
<dbReference type="PRINTS" id="PR00019">
    <property type="entry name" value="LEURICHRPT"/>
</dbReference>
<protein>
    <submittedName>
        <fullName evidence="4">Uncharacterized protein</fullName>
    </submittedName>
</protein>
<comment type="caution">
    <text evidence="4">The sequence shown here is derived from an EMBL/GenBank/DDBJ whole genome shotgun (WGS) entry which is preliminary data.</text>
</comment>
<dbReference type="PANTHER" id="PTHR24373">
    <property type="entry name" value="SLIT RELATED LEUCINE-RICH REPEAT NEURONAL PROTEIN"/>
    <property type="match status" value="1"/>
</dbReference>
<dbReference type="PANTHER" id="PTHR24373:SF275">
    <property type="entry name" value="TIR DOMAIN-CONTAINING PROTEIN"/>
    <property type="match status" value="1"/>
</dbReference>
<dbReference type="SMART" id="SM00369">
    <property type="entry name" value="LRR_TYP"/>
    <property type="match status" value="6"/>
</dbReference>
<dbReference type="PROSITE" id="PS51450">
    <property type="entry name" value="LRR"/>
    <property type="match status" value="3"/>
</dbReference>
<dbReference type="InParanoid" id="A0A6L2PFP6"/>
<dbReference type="AlphaFoldDB" id="A0A6L2PFP6"/>
<evidence type="ECO:0000313" key="4">
    <source>
        <dbReference type="EMBL" id="GFG29405.1"/>
    </source>
</evidence>
<reference evidence="5" key="1">
    <citation type="submission" date="2020-01" db="EMBL/GenBank/DDBJ databases">
        <title>Draft genome sequence of the Termite Coptotermes fromosanus.</title>
        <authorList>
            <person name="Itakura S."/>
            <person name="Yosikawa Y."/>
            <person name="Umezawa K."/>
        </authorList>
    </citation>
    <scope>NUCLEOTIDE SEQUENCE [LARGE SCALE GENOMIC DNA]</scope>
</reference>
<dbReference type="Pfam" id="PF13855">
    <property type="entry name" value="LRR_8"/>
    <property type="match status" value="2"/>
</dbReference>
<dbReference type="InterPro" id="IPR050328">
    <property type="entry name" value="Dev_Immune_Receptor"/>
</dbReference>
<organism evidence="4 5">
    <name type="scientific">Coptotermes formosanus</name>
    <name type="common">Formosan subterranean termite</name>
    <dbReference type="NCBI Taxonomy" id="36987"/>
    <lineage>
        <taxon>Eukaryota</taxon>
        <taxon>Metazoa</taxon>
        <taxon>Ecdysozoa</taxon>
        <taxon>Arthropoda</taxon>
        <taxon>Hexapoda</taxon>
        <taxon>Insecta</taxon>
        <taxon>Pterygota</taxon>
        <taxon>Neoptera</taxon>
        <taxon>Polyneoptera</taxon>
        <taxon>Dictyoptera</taxon>
        <taxon>Blattodea</taxon>
        <taxon>Blattoidea</taxon>
        <taxon>Termitoidae</taxon>
        <taxon>Rhinotermitidae</taxon>
        <taxon>Coptotermes</taxon>
    </lineage>
</organism>
<evidence type="ECO:0000256" key="2">
    <source>
        <dbReference type="ARBA" id="ARBA00022729"/>
    </source>
</evidence>
<name>A0A6L2PFP6_COPFO</name>
<keyword evidence="3" id="KW-0677">Repeat</keyword>
<dbReference type="SUPFAM" id="SSF52058">
    <property type="entry name" value="L domain-like"/>
    <property type="match status" value="1"/>
</dbReference>
<accession>A0A6L2PFP6</accession>
<dbReference type="Gene3D" id="3.80.10.10">
    <property type="entry name" value="Ribonuclease Inhibitor"/>
    <property type="match status" value="1"/>
</dbReference>
<dbReference type="InterPro" id="IPR003591">
    <property type="entry name" value="Leu-rich_rpt_typical-subtyp"/>
</dbReference>
<dbReference type="EMBL" id="BLKM01000137">
    <property type="protein sequence ID" value="GFG29405.1"/>
    <property type="molecule type" value="Genomic_DNA"/>
</dbReference>
<evidence type="ECO:0000256" key="1">
    <source>
        <dbReference type="ARBA" id="ARBA00022614"/>
    </source>
</evidence>
<dbReference type="OrthoDB" id="8023798at2759"/>
<evidence type="ECO:0000313" key="5">
    <source>
        <dbReference type="Proteomes" id="UP000502823"/>
    </source>
</evidence>
<sequence>MSAVNFALNIVKNVISKDMMVISRRLGQIFFRSLPALASAFRDDSASVVAYGTIARYSPSPRVARDAGESSKLYALDLSHNDLSYLCNRTFLQLKVVEIVNLSLASNIIWCVAQHAFLGLAELERLDLSRNNLTHIHQDTFNHNRKLRWLSLADNKLFTLPSDRVFIYVRSLRILDLSGCNVTDISHHIFRDINNIKLLNISHNQIRNIQQGAFLLLKELRCLDISSNHLTTLHSDTYFSTRHLSDYLPSDSSESCLEKECVDVFH</sequence>